<proteinExistence type="predicted"/>
<dbReference type="AlphaFoldDB" id="A0A7T7S3D4"/>
<accession>A0A7T7S3D4</accession>
<reference evidence="1 2" key="1">
    <citation type="submission" date="2020-12" db="EMBL/GenBank/DDBJ databases">
        <authorList>
            <person name="Zhou J."/>
        </authorList>
    </citation>
    <scope>NUCLEOTIDE SEQUENCE [LARGE SCALE GENOMIC DNA]</scope>
    <source>
        <strain evidence="1 2">CCUG 61299</strain>
    </source>
</reference>
<protein>
    <submittedName>
        <fullName evidence="1">Uncharacterized protein</fullName>
    </submittedName>
</protein>
<gene>
    <name evidence="1" type="ORF">JG540_07425</name>
</gene>
<dbReference type="EMBL" id="CP066802">
    <property type="protein sequence ID" value="QQM68414.1"/>
    <property type="molecule type" value="Genomic_DNA"/>
</dbReference>
<sequence length="276" mass="28057">MARRLLSGAGTASLSSYRLAPEAPAQMVLHAFDSSGQVIVAALPAPDHPLAAVPCGEPVAVRMDVEMEAADAGLRVTTASCHLLGLLSWLDDAAAARLLTGGSATCHCPLTGDSPLAALQDLAGAERGRLGVVVADRVTVHDPLGVGGHSIAQVLDPASDGAGALLWSQADTASAQEEVCALGEIALDLLVSGVLTGRTPGVVCSRRPSAGLCQQLHGRVLCVDVSPYGVTLMRLGELETVTVQLLTPSGTTEPSQVGRHLGELVSETMVSGLLGA</sequence>
<dbReference type="KEGG" id="awe:JG540_07425"/>
<keyword evidence="2" id="KW-1185">Reference proteome</keyword>
<evidence type="ECO:0000313" key="2">
    <source>
        <dbReference type="Proteomes" id="UP000595895"/>
    </source>
</evidence>
<dbReference type="Proteomes" id="UP000595895">
    <property type="component" value="Chromosome"/>
</dbReference>
<organism evidence="1 2">
    <name type="scientific">Actinomyces weissii</name>
    <dbReference type="NCBI Taxonomy" id="675090"/>
    <lineage>
        <taxon>Bacteria</taxon>
        <taxon>Bacillati</taxon>
        <taxon>Actinomycetota</taxon>
        <taxon>Actinomycetes</taxon>
        <taxon>Actinomycetales</taxon>
        <taxon>Actinomycetaceae</taxon>
        <taxon>Actinomyces</taxon>
    </lineage>
</organism>
<name>A0A7T7S3D4_9ACTO</name>
<evidence type="ECO:0000313" key="1">
    <source>
        <dbReference type="EMBL" id="QQM68414.1"/>
    </source>
</evidence>